<reference evidence="1 2" key="1">
    <citation type="submission" date="2015-12" db="EMBL/GenBank/DDBJ databases">
        <title>Serinicoccus chungangenesis strain CD08_5 genome sequencing and assembly.</title>
        <authorList>
            <person name="Chander A.M."/>
            <person name="Kaur G."/>
            <person name="Nair G.R."/>
            <person name="Dhawan D.K."/>
            <person name="Kochhar R.K."/>
            <person name="Mayilraj S."/>
            <person name="Bhadada S.K."/>
        </authorList>
    </citation>
    <scope>NUCLEOTIDE SEQUENCE [LARGE SCALE GENOMIC DNA]</scope>
    <source>
        <strain evidence="1 2">CD08_5</strain>
    </source>
</reference>
<comment type="caution">
    <text evidence="1">The sequence shown here is derived from an EMBL/GenBank/DDBJ whole genome shotgun (WGS) entry which is preliminary data.</text>
</comment>
<dbReference type="Proteomes" id="UP000054837">
    <property type="component" value="Unassembled WGS sequence"/>
</dbReference>
<dbReference type="EMBL" id="LQBL01000032">
    <property type="protein sequence ID" value="KUG51596.1"/>
    <property type="molecule type" value="Genomic_DNA"/>
</dbReference>
<protein>
    <recommendedName>
        <fullName evidence="3">Tetratricopeptide repeat protein</fullName>
    </recommendedName>
</protein>
<proteinExistence type="predicted"/>
<dbReference type="AlphaFoldDB" id="A0A0W8I1W6"/>
<gene>
    <name evidence="1" type="ORF">AVL62_09775</name>
</gene>
<sequence>MTVVFGGAEFPAYVIDDETLREELLDEEETREWVEETPQDPHAVALLRMLGELDAALRAGLDRLHEREPGTSAWATAAVRLAHVHHWRGELAEAHELLDAAEEVLAGDEARTALVHQHRAKALFDEGRYAEAHAAALRALRLRERAGDPGLVASTRQTLERIARELPG</sequence>
<dbReference type="STRING" id="767452.AVL62_09775"/>
<dbReference type="RefSeq" id="WP_058892493.1">
    <property type="nucleotide sequence ID" value="NZ_LQBL01000032.1"/>
</dbReference>
<dbReference type="InterPro" id="IPR011990">
    <property type="entry name" value="TPR-like_helical_dom_sf"/>
</dbReference>
<evidence type="ECO:0008006" key="3">
    <source>
        <dbReference type="Google" id="ProtNLM"/>
    </source>
</evidence>
<accession>A0A0W8I1W6</accession>
<organism evidence="1 2">
    <name type="scientific">Serinicoccus chungangensis</name>
    <dbReference type="NCBI Taxonomy" id="767452"/>
    <lineage>
        <taxon>Bacteria</taxon>
        <taxon>Bacillati</taxon>
        <taxon>Actinomycetota</taxon>
        <taxon>Actinomycetes</taxon>
        <taxon>Micrococcales</taxon>
        <taxon>Ornithinimicrobiaceae</taxon>
        <taxon>Serinicoccus</taxon>
    </lineage>
</organism>
<name>A0A0W8I1W6_9MICO</name>
<evidence type="ECO:0000313" key="2">
    <source>
        <dbReference type="Proteomes" id="UP000054837"/>
    </source>
</evidence>
<dbReference type="Gene3D" id="1.25.40.10">
    <property type="entry name" value="Tetratricopeptide repeat domain"/>
    <property type="match status" value="1"/>
</dbReference>
<dbReference type="SUPFAM" id="SSF48452">
    <property type="entry name" value="TPR-like"/>
    <property type="match status" value="1"/>
</dbReference>
<keyword evidence="2" id="KW-1185">Reference proteome</keyword>
<evidence type="ECO:0000313" key="1">
    <source>
        <dbReference type="EMBL" id="KUG51596.1"/>
    </source>
</evidence>